<keyword evidence="15" id="KW-1185">Reference proteome</keyword>
<keyword evidence="8 11" id="KW-1133">Transmembrane helix</keyword>
<organism evidence="14 15">
    <name type="scientific">Streptomyces tsukubensis (strain DSM 42081 / NBRC 108919 / NRRL 18488 / 9993)</name>
    <dbReference type="NCBI Taxonomy" id="1114943"/>
    <lineage>
        <taxon>Bacteria</taxon>
        <taxon>Bacillati</taxon>
        <taxon>Actinomycetota</taxon>
        <taxon>Actinomycetes</taxon>
        <taxon>Kitasatosporales</taxon>
        <taxon>Streptomycetaceae</taxon>
        <taxon>Streptomyces</taxon>
    </lineage>
</organism>
<dbReference type="Pfam" id="PF02518">
    <property type="entry name" value="HATPase_c"/>
    <property type="match status" value="1"/>
</dbReference>
<dbReference type="PROSITE" id="PS50109">
    <property type="entry name" value="HIS_KIN"/>
    <property type="match status" value="1"/>
</dbReference>
<dbReference type="PROSITE" id="PS50885">
    <property type="entry name" value="HAMP"/>
    <property type="match status" value="1"/>
</dbReference>
<feature type="domain" description="HAMP" evidence="13">
    <location>
        <begin position="232"/>
        <end position="286"/>
    </location>
</feature>
<dbReference type="FunFam" id="1.10.287.130:FF:000001">
    <property type="entry name" value="Two-component sensor histidine kinase"/>
    <property type="match status" value="1"/>
</dbReference>
<accession>A0A7G3UEB8</accession>
<dbReference type="RefSeq" id="WP_130584883.1">
    <property type="nucleotide sequence ID" value="NZ_CP029159.1"/>
</dbReference>
<keyword evidence="4" id="KW-0597">Phosphoprotein</keyword>
<dbReference type="CDD" id="cd00075">
    <property type="entry name" value="HATPase"/>
    <property type="match status" value="1"/>
</dbReference>
<dbReference type="InterPro" id="IPR003660">
    <property type="entry name" value="HAMP_dom"/>
</dbReference>
<dbReference type="CDD" id="cd00082">
    <property type="entry name" value="HisKA"/>
    <property type="match status" value="1"/>
</dbReference>
<evidence type="ECO:0000256" key="4">
    <source>
        <dbReference type="ARBA" id="ARBA00022553"/>
    </source>
</evidence>
<proteinExistence type="predicted"/>
<dbReference type="PANTHER" id="PTHR45436">
    <property type="entry name" value="SENSOR HISTIDINE KINASE YKOH"/>
    <property type="match status" value="1"/>
</dbReference>
<dbReference type="Pfam" id="PF00672">
    <property type="entry name" value="HAMP"/>
    <property type="match status" value="1"/>
</dbReference>
<dbReference type="InterPro" id="IPR005467">
    <property type="entry name" value="His_kinase_dom"/>
</dbReference>
<dbReference type="SMART" id="SM00387">
    <property type="entry name" value="HATPase_c"/>
    <property type="match status" value="1"/>
</dbReference>
<evidence type="ECO:0000256" key="9">
    <source>
        <dbReference type="ARBA" id="ARBA00023012"/>
    </source>
</evidence>
<feature type="transmembrane region" description="Helical" evidence="11">
    <location>
        <begin position="47"/>
        <end position="70"/>
    </location>
</feature>
<comment type="subcellular location">
    <subcellularLocation>
        <location evidence="2">Cell membrane</location>
    </subcellularLocation>
</comment>
<evidence type="ECO:0000256" key="1">
    <source>
        <dbReference type="ARBA" id="ARBA00000085"/>
    </source>
</evidence>
<dbReference type="InterPro" id="IPR004358">
    <property type="entry name" value="Sig_transdc_His_kin-like_C"/>
</dbReference>
<dbReference type="GO" id="GO:0000155">
    <property type="term" value="F:phosphorelay sensor kinase activity"/>
    <property type="evidence" value="ECO:0007669"/>
    <property type="project" value="InterPro"/>
</dbReference>
<evidence type="ECO:0000256" key="11">
    <source>
        <dbReference type="SAM" id="Phobius"/>
    </source>
</evidence>
<dbReference type="EC" id="2.7.13.3" evidence="3"/>
<keyword evidence="6 11" id="KW-0812">Transmembrane</keyword>
<feature type="domain" description="Histidine kinase" evidence="12">
    <location>
        <begin position="301"/>
        <end position="512"/>
    </location>
</feature>
<dbReference type="GO" id="GO:0005886">
    <property type="term" value="C:plasma membrane"/>
    <property type="evidence" value="ECO:0007669"/>
    <property type="project" value="UniProtKB-SubCell"/>
</dbReference>
<name>A0A7G3UEB8_STRT9</name>
<evidence type="ECO:0000313" key="15">
    <source>
        <dbReference type="Proteomes" id="UP000005940"/>
    </source>
</evidence>
<dbReference type="InterPro" id="IPR036097">
    <property type="entry name" value="HisK_dim/P_sf"/>
</dbReference>
<keyword evidence="9" id="KW-0902">Two-component regulatory system</keyword>
<evidence type="ECO:0000256" key="3">
    <source>
        <dbReference type="ARBA" id="ARBA00012438"/>
    </source>
</evidence>
<dbReference type="InterPro" id="IPR003594">
    <property type="entry name" value="HATPase_dom"/>
</dbReference>
<dbReference type="CDD" id="cd06225">
    <property type="entry name" value="HAMP"/>
    <property type="match status" value="1"/>
</dbReference>
<keyword evidence="10 11" id="KW-0472">Membrane</keyword>
<dbReference type="SUPFAM" id="SSF158472">
    <property type="entry name" value="HAMP domain-like"/>
    <property type="match status" value="1"/>
</dbReference>
<dbReference type="AlphaFoldDB" id="A0A7G3UEB8"/>
<dbReference type="Pfam" id="PF00512">
    <property type="entry name" value="HisKA"/>
    <property type="match status" value="1"/>
</dbReference>
<comment type="catalytic activity">
    <reaction evidence="1">
        <text>ATP + protein L-histidine = ADP + protein N-phospho-L-histidine.</text>
        <dbReference type="EC" id="2.7.13.3"/>
    </reaction>
</comment>
<evidence type="ECO:0000256" key="10">
    <source>
        <dbReference type="ARBA" id="ARBA00023136"/>
    </source>
</evidence>
<evidence type="ECO:0000259" key="12">
    <source>
        <dbReference type="PROSITE" id="PS50109"/>
    </source>
</evidence>
<evidence type="ECO:0000259" key="13">
    <source>
        <dbReference type="PROSITE" id="PS50885"/>
    </source>
</evidence>
<dbReference type="SUPFAM" id="SSF55874">
    <property type="entry name" value="ATPase domain of HSP90 chaperone/DNA topoisomerase II/histidine kinase"/>
    <property type="match status" value="1"/>
</dbReference>
<dbReference type="SUPFAM" id="SSF47384">
    <property type="entry name" value="Homodimeric domain of signal transducing histidine kinase"/>
    <property type="match status" value="1"/>
</dbReference>
<keyword evidence="5" id="KW-0808">Transferase</keyword>
<evidence type="ECO:0000256" key="8">
    <source>
        <dbReference type="ARBA" id="ARBA00022989"/>
    </source>
</evidence>
<dbReference type="Gene3D" id="3.30.565.10">
    <property type="entry name" value="Histidine kinase-like ATPase, C-terminal domain"/>
    <property type="match status" value="1"/>
</dbReference>
<dbReference type="PANTHER" id="PTHR45436:SF5">
    <property type="entry name" value="SENSOR HISTIDINE KINASE TRCS"/>
    <property type="match status" value="1"/>
</dbReference>
<dbReference type="Gene3D" id="1.10.287.130">
    <property type="match status" value="1"/>
</dbReference>
<dbReference type="SMART" id="SM00304">
    <property type="entry name" value="HAMP"/>
    <property type="match status" value="1"/>
</dbReference>
<dbReference type="PRINTS" id="PR00344">
    <property type="entry name" value="BCTRLSENSOR"/>
</dbReference>
<evidence type="ECO:0000256" key="7">
    <source>
        <dbReference type="ARBA" id="ARBA00022777"/>
    </source>
</evidence>
<dbReference type="Gene3D" id="6.10.340.10">
    <property type="match status" value="1"/>
</dbReference>
<dbReference type="InterPro" id="IPR050428">
    <property type="entry name" value="TCS_sensor_his_kinase"/>
</dbReference>
<evidence type="ECO:0000256" key="5">
    <source>
        <dbReference type="ARBA" id="ARBA00022679"/>
    </source>
</evidence>
<evidence type="ECO:0000256" key="6">
    <source>
        <dbReference type="ARBA" id="ARBA00022692"/>
    </source>
</evidence>
<evidence type="ECO:0000256" key="2">
    <source>
        <dbReference type="ARBA" id="ARBA00004236"/>
    </source>
</evidence>
<evidence type="ECO:0000313" key="14">
    <source>
        <dbReference type="EMBL" id="QKM67911.1"/>
    </source>
</evidence>
<sequence>MRTGPEEDQWERIQHPARVRGWAAGRRPGRGRAGAGRDWRHSLRTQLTKVTLCLLLIGVVVATGVSLLAMQHYLLQRVDQELMAGREAILSTGLTQAEIESFQEMSTLLEHVAGAGKSSSLLPVPNTVLVALDPGLRPTKFARHPPTGRQLDLAAAVQDPAGLAAEKKVVGVEVAGADYRVVAARLPDDSLLLFASDVESLKDATRRALKVDAAAGAVLLVLLALATMMSTKHLVRPLEHMVETASAIAEGDLTRRVPPGRHPVGEIEQLRTALNAMLHQVESAFETRERSAAQLRQFVADASHELRTPLSSIRGYLQLHERGMLRAPEDRTRALSRMHTEADRMAKLVEELLMLARLDQRPEVRFGPVDLGRLAHDAAGDLRAQQPLRPVTVAAAGGAVVLGDEPSLRQLVGNLLVNVRVHTPDGTPVRVTAGPGPDGTVRLVVADDGPGMAPADAERIFDRFFRAGTGGPGSGLGMSIVAAVAEVHGGTVRIRTAPGAGLAVTVTLPAAPAPALFDEGPARR</sequence>
<dbReference type="InterPro" id="IPR003661">
    <property type="entry name" value="HisK_dim/P_dom"/>
</dbReference>
<gene>
    <name evidence="14" type="ORF">STSU_012745</name>
</gene>
<protein>
    <recommendedName>
        <fullName evidence="3">histidine kinase</fullName>
        <ecNumber evidence="3">2.7.13.3</ecNumber>
    </recommendedName>
</protein>
<dbReference type="SMART" id="SM00388">
    <property type="entry name" value="HisKA"/>
    <property type="match status" value="1"/>
</dbReference>
<dbReference type="InterPro" id="IPR036890">
    <property type="entry name" value="HATPase_C_sf"/>
</dbReference>
<keyword evidence="7 14" id="KW-0418">Kinase</keyword>
<dbReference type="Proteomes" id="UP000005940">
    <property type="component" value="Chromosome"/>
</dbReference>
<dbReference type="EMBL" id="CP029159">
    <property type="protein sequence ID" value="QKM67911.1"/>
    <property type="molecule type" value="Genomic_DNA"/>
</dbReference>
<reference evidence="14 15" key="1">
    <citation type="journal article" date="2012" name="J. Bacteriol.">
        <title>Draft genome of Streptomyces tsukubaensis NRRL 18488, the producer of the clinically important immunosuppressant tacrolimus (FK506).</title>
        <authorList>
            <person name="Barreiro C."/>
            <person name="Prieto C."/>
            <person name="Sola-Landa A."/>
            <person name="Solera E."/>
            <person name="Martinez-Castro M."/>
            <person name="Perez-Redondo R."/>
            <person name="Garcia-Estrada C."/>
            <person name="Aparicio J.F."/>
            <person name="Fernandez-Martinez L.T."/>
            <person name="Santos-Aberturas J."/>
            <person name="Salehi-Najafabadi Z."/>
            <person name="Rodriguez-Garcia A."/>
            <person name="Tauch A."/>
            <person name="Martin J.F."/>
        </authorList>
    </citation>
    <scope>NUCLEOTIDE SEQUENCE [LARGE SCALE GENOMIC DNA]</scope>
    <source>
        <strain evidence="15">DSM 42081 / NBRC 108919 / NRRL 18488 / 9993</strain>
    </source>
</reference>